<evidence type="ECO:0000256" key="4">
    <source>
        <dbReference type="ARBA" id="ARBA00022801"/>
    </source>
</evidence>
<proteinExistence type="predicted"/>
<evidence type="ECO:0000256" key="5">
    <source>
        <dbReference type="ARBA" id="ARBA00022842"/>
    </source>
</evidence>
<dbReference type="eggNOG" id="KOG0017">
    <property type="taxonomic scope" value="Eukaryota"/>
</dbReference>
<keyword evidence="4" id="KW-0378">Hydrolase</keyword>
<keyword evidence="5" id="KW-0460">Magnesium</keyword>
<evidence type="ECO:0000256" key="7">
    <source>
        <dbReference type="ARBA" id="ARBA00022918"/>
    </source>
</evidence>
<dbReference type="AlphaFoldDB" id="A0A1X7U4Q6"/>
<dbReference type="InterPro" id="IPR039537">
    <property type="entry name" value="Retrotran_Ty1/copia-like"/>
</dbReference>
<evidence type="ECO:0000313" key="11">
    <source>
        <dbReference type="EnsemblMetazoa" id="Aqu2.1.22897_001"/>
    </source>
</evidence>
<accession>A0A1X7U4Q6</accession>
<keyword evidence="6" id="KW-0229">DNA integration</keyword>
<keyword evidence="3" id="KW-0255">Endonuclease</keyword>
<evidence type="ECO:0000256" key="8">
    <source>
        <dbReference type="ARBA" id="ARBA00022932"/>
    </source>
</evidence>
<keyword evidence="8" id="KW-0239">DNA-directed DNA polymerase</keyword>
<evidence type="ECO:0000256" key="9">
    <source>
        <dbReference type="ARBA" id="ARBA00023172"/>
    </source>
</evidence>
<feature type="domain" description="Retroviral polymerase SH3-like" evidence="10">
    <location>
        <begin position="24"/>
        <end position="50"/>
    </location>
</feature>
<reference evidence="11" key="1">
    <citation type="submission" date="2017-05" db="UniProtKB">
        <authorList>
            <consortium name="EnsemblMetazoa"/>
        </authorList>
    </citation>
    <scope>IDENTIFICATION</scope>
</reference>
<dbReference type="InterPro" id="IPR057670">
    <property type="entry name" value="SH3_retrovirus"/>
</dbReference>
<dbReference type="EnsemblMetazoa" id="Aqu2.1.22897_001">
    <property type="protein sequence ID" value="Aqu2.1.22897_001"/>
    <property type="gene ID" value="Aqu2.1.22897"/>
</dbReference>
<keyword evidence="7" id="KW-0695">RNA-directed DNA polymerase</keyword>
<dbReference type="GO" id="GO:0016787">
    <property type="term" value="F:hydrolase activity"/>
    <property type="evidence" value="ECO:0007669"/>
    <property type="project" value="UniProtKB-KW"/>
</dbReference>
<evidence type="ECO:0000256" key="6">
    <source>
        <dbReference type="ARBA" id="ARBA00022908"/>
    </source>
</evidence>
<sequence>MNKTPFEALTGEEPSVRHLRVFGCVAYRHVPKDERQKLDYKSQKCMFLGYIGCMMCRS</sequence>
<dbReference type="GO" id="GO:0003964">
    <property type="term" value="F:RNA-directed DNA polymerase activity"/>
    <property type="evidence" value="ECO:0007669"/>
    <property type="project" value="UniProtKB-KW"/>
</dbReference>
<dbReference type="STRING" id="400682.A0A1X7U4Q6"/>
<evidence type="ECO:0000256" key="1">
    <source>
        <dbReference type="ARBA" id="ARBA00022722"/>
    </source>
</evidence>
<keyword evidence="8" id="KW-0808">Transferase</keyword>
<protein>
    <recommendedName>
        <fullName evidence="10">Retroviral polymerase SH3-like domain-containing protein</fullName>
    </recommendedName>
</protein>
<keyword evidence="9" id="KW-0233">DNA recombination</keyword>
<evidence type="ECO:0000256" key="2">
    <source>
        <dbReference type="ARBA" id="ARBA00022723"/>
    </source>
</evidence>
<keyword evidence="2" id="KW-0479">Metal-binding</keyword>
<evidence type="ECO:0000256" key="3">
    <source>
        <dbReference type="ARBA" id="ARBA00022759"/>
    </source>
</evidence>
<evidence type="ECO:0000259" key="10">
    <source>
        <dbReference type="Pfam" id="PF25597"/>
    </source>
</evidence>
<dbReference type="GO" id="GO:0046872">
    <property type="term" value="F:metal ion binding"/>
    <property type="evidence" value="ECO:0007669"/>
    <property type="project" value="UniProtKB-KW"/>
</dbReference>
<dbReference type="InParanoid" id="A0A1X7U4Q6"/>
<name>A0A1X7U4Q6_AMPQE</name>
<keyword evidence="8" id="KW-0548">Nucleotidyltransferase</keyword>
<dbReference type="GO" id="GO:0004519">
    <property type="term" value="F:endonuclease activity"/>
    <property type="evidence" value="ECO:0007669"/>
    <property type="project" value="UniProtKB-KW"/>
</dbReference>
<dbReference type="GO" id="GO:0015074">
    <property type="term" value="P:DNA integration"/>
    <property type="evidence" value="ECO:0007669"/>
    <property type="project" value="UniProtKB-KW"/>
</dbReference>
<dbReference type="PANTHER" id="PTHR42648:SF11">
    <property type="entry name" value="TRANSPOSON TY4-P GAG-POL POLYPROTEIN"/>
    <property type="match status" value="1"/>
</dbReference>
<organism evidence="11">
    <name type="scientific">Amphimedon queenslandica</name>
    <name type="common">Sponge</name>
    <dbReference type="NCBI Taxonomy" id="400682"/>
    <lineage>
        <taxon>Eukaryota</taxon>
        <taxon>Metazoa</taxon>
        <taxon>Porifera</taxon>
        <taxon>Demospongiae</taxon>
        <taxon>Heteroscleromorpha</taxon>
        <taxon>Haplosclerida</taxon>
        <taxon>Niphatidae</taxon>
        <taxon>Amphimedon</taxon>
    </lineage>
</organism>
<dbReference type="Pfam" id="PF25597">
    <property type="entry name" value="SH3_retrovirus"/>
    <property type="match status" value="1"/>
</dbReference>
<dbReference type="GO" id="GO:0003887">
    <property type="term" value="F:DNA-directed DNA polymerase activity"/>
    <property type="evidence" value="ECO:0007669"/>
    <property type="project" value="UniProtKB-KW"/>
</dbReference>
<keyword evidence="1" id="KW-0540">Nuclease</keyword>
<dbReference type="PANTHER" id="PTHR42648">
    <property type="entry name" value="TRANSPOSASE, PUTATIVE-RELATED"/>
    <property type="match status" value="1"/>
</dbReference>
<dbReference type="GO" id="GO:0006310">
    <property type="term" value="P:DNA recombination"/>
    <property type="evidence" value="ECO:0007669"/>
    <property type="project" value="UniProtKB-KW"/>
</dbReference>